<feature type="non-terminal residue" evidence="1">
    <location>
        <position position="73"/>
    </location>
</feature>
<gene>
    <name evidence="1" type="ORF">A2U01_0015467</name>
</gene>
<name>A0A392N5R8_9FABA</name>
<accession>A0A392N5R8</accession>
<dbReference type="AlphaFoldDB" id="A0A392N5R8"/>
<keyword evidence="2" id="KW-1185">Reference proteome</keyword>
<dbReference type="Proteomes" id="UP000265520">
    <property type="component" value="Unassembled WGS sequence"/>
</dbReference>
<comment type="caution">
    <text evidence="1">The sequence shown here is derived from an EMBL/GenBank/DDBJ whole genome shotgun (WGS) entry which is preliminary data.</text>
</comment>
<evidence type="ECO:0000313" key="1">
    <source>
        <dbReference type="EMBL" id="MCH94505.1"/>
    </source>
</evidence>
<organism evidence="1 2">
    <name type="scientific">Trifolium medium</name>
    <dbReference type="NCBI Taxonomy" id="97028"/>
    <lineage>
        <taxon>Eukaryota</taxon>
        <taxon>Viridiplantae</taxon>
        <taxon>Streptophyta</taxon>
        <taxon>Embryophyta</taxon>
        <taxon>Tracheophyta</taxon>
        <taxon>Spermatophyta</taxon>
        <taxon>Magnoliopsida</taxon>
        <taxon>eudicotyledons</taxon>
        <taxon>Gunneridae</taxon>
        <taxon>Pentapetalae</taxon>
        <taxon>rosids</taxon>
        <taxon>fabids</taxon>
        <taxon>Fabales</taxon>
        <taxon>Fabaceae</taxon>
        <taxon>Papilionoideae</taxon>
        <taxon>50 kb inversion clade</taxon>
        <taxon>NPAAA clade</taxon>
        <taxon>Hologalegina</taxon>
        <taxon>IRL clade</taxon>
        <taxon>Trifolieae</taxon>
        <taxon>Trifolium</taxon>
    </lineage>
</organism>
<evidence type="ECO:0000313" key="2">
    <source>
        <dbReference type="Proteomes" id="UP000265520"/>
    </source>
</evidence>
<protein>
    <submittedName>
        <fullName evidence="1">Uncharacterized protein</fullName>
    </submittedName>
</protein>
<sequence length="73" mass="8684">MLVSTGKELGVVRGKCYEDLFKRDRKLTLRFGNRHFRGLACFPLLKQEGNSELRLLSKMHWDFLFCGRTRIFF</sequence>
<proteinExistence type="predicted"/>
<dbReference type="EMBL" id="LXQA010027482">
    <property type="protein sequence ID" value="MCH94505.1"/>
    <property type="molecule type" value="Genomic_DNA"/>
</dbReference>
<reference evidence="1 2" key="1">
    <citation type="journal article" date="2018" name="Front. Plant Sci.">
        <title>Red Clover (Trifolium pratense) and Zigzag Clover (T. medium) - A Picture of Genomic Similarities and Differences.</title>
        <authorList>
            <person name="Dluhosova J."/>
            <person name="Istvanek J."/>
            <person name="Nedelnik J."/>
            <person name="Repkova J."/>
        </authorList>
    </citation>
    <scope>NUCLEOTIDE SEQUENCE [LARGE SCALE GENOMIC DNA]</scope>
    <source>
        <strain evidence="2">cv. 10/8</strain>
        <tissue evidence="1">Leaf</tissue>
    </source>
</reference>